<name>A0ABQ8M9C5_LABRO</name>
<dbReference type="InterPro" id="IPR008906">
    <property type="entry name" value="HATC_C_dom"/>
</dbReference>
<gene>
    <name evidence="2" type="ORF">H4Q32_029018</name>
</gene>
<dbReference type="Proteomes" id="UP000830375">
    <property type="component" value="Unassembled WGS sequence"/>
</dbReference>
<dbReference type="Pfam" id="PF05699">
    <property type="entry name" value="Dimer_Tnp_hAT"/>
    <property type="match status" value="1"/>
</dbReference>
<accession>A0ABQ8M9C5</accession>
<proteinExistence type="predicted"/>
<dbReference type="PANTHER" id="PTHR46880:SF5">
    <property type="entry name" value="DUF4371 DOMAIN-CONTAINING PROTEIN"/>
    <property type="match status" value="1"/>
</dbReference>
<organism evidence="2 3">
    <name type="scientific">Labeo rohita</name>
    <name type="common">Indian major carp</name>
    <name type="synonym">Cyprinus rohita</name>
    <dbReference type="NCBI Taxonomy" id="84645"/>
    <lineage>
        <taxon>Eukaryota</taxon>
        <taxon>Metazoa</taxon>
        <taxon>Chordata</taxon>
        <taxon>Craniata</taxon>
        <taxon>Vertebrata</taxon>
        <taxon>Euteleostomi</taxon>
        <taxon>Actinopterygii</taxon>
        <taxon>Neopterygii</taxon>
        <taxon>Teleostei</taxon>
        <taxon>Ostariophysi</taxon>
        <taxon>Cypriniformes</taxon>
        <taxon>Cyprinidae</taxon>
        <taxon>Labeoninae</taxon>
        <taxon>Labeonini</taxon>
        <taxon>Labeo</taxon>
    </lineage>
</organism>
<keyword evidence="3" id="KW-1185">Reference proteome</keyword>
<evidence type="ECO:0000313" key="2">
    <source>
        <dbReference type="EMBL" id="KAI2659484.1"/>
    </source>
</evidence>
<reference evidence="2 3" key="1">
    <citation type="submission" date="2022-01" db="EMBL/GenBank/DDBJ databases">
        <title>A high-quality chromosome-level genome assembly of rohu carp, Labeo rohita.</title>
        <authorList>
            <person name="Arick M.A. II"/>
            <person name="Hsu C.-Y."/>
            <person name="Magbanua Z."/>
            <person name="Pechanova O."/>
            <person name="Grover C."/>
            <person name="Miller E."/>
            <person name="Thrash A."/>
            <person name="Ezzel L."/>
            <person name="Alam S."/>
            <person name="Benzie J."/>
            <person name="Hamilton M."/>
            <person name="Karsi A."/>
            <person name="Lawrence M.L."/>
            <person name="Peterson D.G."/>
        </authorList>
    </citation>
    <scope>NUCLEOTIDE SEQUENCE [LARGE SCALE GENOMIC DNA]</scope>
    <source>
        <strain evidence="3">BAU-BD-2019</strain>
        <tissue evidence="2">Blood</tissue>
    </source>
</reference>
<feature type="domain" description="HAT C-terminal dimerisation" evidence="1">
    <location>
        <begin position="222"/>
        <end position="273"/>
    </location>
</feature>
<sequence length="306" mass="34041">MQEEHLIGLLDLRQIDAEYISSQILNHLSAAGYSADNIVSQYYDGTSVMSKFLVQVLGVLKPATAILQSQTVDVCKAGEVVSATLESLKAIRRDEYQTCGDVVHPSKRRTLNKLDDSVVLSTVGHTDCENPTIPPRQSLKRSLLSILDRAIFEMENRFFTKNVDLMKAVSCLVPTSSGFLDATLLSPLHLLAGTADSVSLENEIFVPKPILAKEFPDETDLSTLCKHLQMYKEAFPELNKLYVTALVIGVSSASCESSFSTLSWVLTPFRCCMSCRCMAHEKSITSSLNMDEFVRMFARKNRRLML</sequence>
<dbReference type="PANTHER" id="PTHR46880">
    <property type="entry name" value="RAS-ASSOCIATING DOMAIN-CONTAINING PROTEIN"/>
    <property type="match status" value="1"/>
</dbReference>
<keyword evidence="2" id="KW-0436">Ligase</keyword>
<dbReference type="EMBL" id="JACTAM010000011">
    <property type="protein sequence ID" value="KAI2659484.1"/>
    <property type="molecule type" value="Genomic_DNA"/>
</dbReference>
<evidence type="ECO:0000313" key="3">
    <source>
        <dbReference type="Proteomes" id="UP000830375"/>
    </source>
</evidence>
<comment type="caution">
    <text evidence="2">The sequence shown here is derived from an EMBL/GenBank/DDBJ whole genome shotgun (WGS) entry which is preliminary data.</text>
</comment>
<evidence type="ECO:0000259" key="1">
    <source>
        <dbReference type="Pfam" id="PF05699"/>
    </source>
</evidence>
<dbReference type="GO" id="GO:0016874">
    <property type="term" value="F:ligase activity"/>
    <property type="evidence" value="ECO:0007669"/>
    <property type="project" value="UniProtKB-KW"/>
</dbReference>
<protein>
    <submittedName>
        <fullName evidence="2">Alanine--tRNA ligase</fullName>
    </submittedName>
</protein>